<reference evidence="2" key="1">
    <citation type="submission" date="2023-10" db="EMBL/GenBank/DDBJ databases">
        <authorList>
            <person name="Hackl T."/>
        </authorList>
    </citation>
    <scope>NUCLEOTIDE SEQUENCE</scope>
</reference>
<protein>
    <submittedName>
        <fullName evidence="2">Uu.00g098330.m01.CDS01</fullName>
    </submittedName>
</protein>
<accession>A0AAI8YCQ2</accession>
<evidence type="ECO:0000313" key="3">
    <source>
        <dbReference type="Proteomes" id="UP001295740"/>
    </source>
</evidence>
<sequence length="313" mass="34908">MAHRLYRFDGQDEDPRLEVLYRNLRIIDNDIIDNSKSQDAQETRAEETNEKMRQLEVSVDESNTLVHANTAAAKDHANNLRVVAGMVEDAMAKTRAIEETVNNSAASIDELSLHVESMGGGMAHVSAEVMALKETTADNGKMMTEHGKMLSEILSHLRSNAQGGNSSTHIPPTTASNAKSAEEVRNEFKQKMLQAAGGENGNSANSAPAVEANTNNQGNSHLRAIDVINKHGNFLHDAANTYFREQGRGSMNIPTHLPTDRFIYWLREDYLSKADYSRIAVRELYAIIYTLTFQEKENLFRMAWYGPAATYFQ</sequence>
<organism evidence="2 3">
    <name type="scientific">Anthostomella pinea</name>
    <dbReference type="NCBI Taxonomy" id="933095"/>
    <lineage>
        <taxon>Eukaryota</taxon>
        <taxon>Fungi</taxon>
        <taxon>Dikarya</taxon>
        <taxon>Ascomycota</taxon>
        <taxon>Pezizomycotina</taxon>
        <taxon>Sordariomycetes</taxon>
        <taxon>Xylariomycetidae</taxon>
        <taxon>Xylariales</taxon>
        <taxon>Xylariaceae</taxon>
        <taxon>Anthostomella</taxon>
    </lineage>
</organism>
<dbReference type="EMBL" id="CAUWAG010000004">
    <property type="protein sequence ID" value="CAJ2502439.1"/>
    <property type="molecule type" value="Genomic_DNA"/>
</dbReference>
<dbReference type="AlphaFoldDB" id="A0AAI8YCQ2"/>
<feature type="coiled-coil region" evidence="1">
    <location>
        <begin position="38"/>
        <end position="65"/>
    </location>
</feature>
<keyword evidence="1" id="KW-0175">Coiled coil</keyword>
<proteinExistence type="predicted"/>
<keyword evidence="3" id="KW-1185">Reference proteome</keyword>
<comment type="caution">
    <text evidence="2">The sequence shown here is derived from an EMBL/GenBank/DDBJ whole genome shotgun (WGS) entry which is preliminary data.</text>
</comment>
<gene>
    <name evidence="2" type="ORF">KHLLAP_LOCUS2907</name>
</gene>
<dbReference type="Proteomes" id="UP001295740">
    <property type="component" value="Unassembled WGS sequence"/>
</dbReference>
<evidence type="ECO:0000313" key="2">
    <source>
        <dbReference type="EMBL" id="CAJ2502439.1"/>
    </source>
</evidence>
<evidence type="ECO:0000256" key="1">
    <source>
        <dbReference type="SAM" id="Coils"/>
    </source>
</evidence>
<name>A0AAI8YCQ2_9PEZI</name>